<reference evidence="1" key="1">
    <citation type="submission" date="2018-05" db="EMBL/GenBank/DDBJ databases">
        <authorList>
            <person name="Lanie J.A."/>
            <person name="Ng W.-L."/>
            <person name="Kazmierczak K.M."/>
            <person name="Andrzejewski T.M."/>
            <person name="Davidsen T.M."/>
            <person name="Wayne K.J."/>
            <person name="Tettelin H."/>
            <person name="Glass J.I."/>
            <person name="Rusch D."/>
            <person name="Podicherti R."/>
            <person name="Tsui H.-C.T."/>
            <person name="Winkler M.E."/>
        </authorList>
    </citation>
    <scope>NUCLEOTIDE SEQUENCE</scope>
</reference>
<gene>
    <name evidence="1" type="ORF">METZ01_LOCUS27397</name>
</gene>
<accession>A0A381QA76</accession>
<dbReference type="AlphaFoldDB" id="A0A381QA76"/>
<evidence type="ECO:0000313" key="1">
    <source>
        <dbReference type="EMBL" id="SUZ74543.1"/>
    </source>
</evidence>
<organism evidence="1">
    <name type="scientific">marine metagenome</name>
    <dbReference type="NCBI Taxonomy" id="408172"/>
    <lineage>
        <taxon>unclassified sequences</taxon>
        <taxon>metagenomes</taxon>
        <taxon>ecological metagenomes</taxon>
    </lineage>
</organism>
<sequence>MATGFYILKIDLFLYFSKHILAKIDAGKFDS</sequence>
<name>A0A381QA76_9ZZZZ</name>
<protein>
    <submittedName>
        <fullName evidence="1">Uncharacterized protein</fullName>
    </submittedName>
</protein>
<dbReference type="EMBL" id="UINC01001215">
    <property type="protein sequence ID" value="SUZ74543.1"/>
    <property type="molecule type" value="Genomic_DNA"/>
</dbReference>
<proteinExistence type="predicted"/>